<dbReference type="Pfam" id="PF00903">
    <property type="entry name" value="Glyoxalase"/>
    <property type="match status" value="1"/>
</dbReference>
<evidence type="ECO:0000256" key="5">
    <source>
        <dbReference type="ARBA" id="ARBA00022797"/>
    </source>
</evidence>
<evidence type="ECO:0000313" key="12">
    <source>
        <dbReference type="Proteomes" id="UP000019471"/>
    </source>
</evidence>
<dbReference type="eggNOG" id="ENOG502SNCW">
    <property type="taxonomic scope" value="Eukaryota"/>
</dbReference>
<sequence>MTDTTDENLPRVKSPAHLAHVLLRTTKLDKMIDFYVQFLGGWVPFRGKSMAFVAYDDEHHRIALGAMPNTTPKDHLSSGLEHIAFTYNNLDDLVLAYEQRKKLGMHPIWCVNHGPTTSIYYQDPDGNHLETQVDNFDTADEATEYMKSPEFAENAIGFDFDPEALAARVHGGEDHKSIKRRIGSGPRPNPPYPSLHK</sequence>
<evidence type="ECO:0000256" key="8">
    <source>
        <dbReference type="ARBA" id="ARBA00023004"/>
    </source>
</evidence>
<evidence type="ECO:0000256" key="1">
    <source>
        <dbReference type="ARBA" id="ARBA00001954"/>
    </source>
</evidence>
<comment type="similarity">
    <text evidence="2">Belongs to the extradiol ring-cleavage dioxygenase family.</text>
</comment>
<dbReference type="Proteomes" id="UP000019471">
    <property type="component" value="Unassembled WGS sequence"/>
</dbReference>
<dbReference type="PANTHER" id="PTHR21366">
    <property type="entry name" value="GLYOXALASE FAMILY PROTEIN"/>
    <property type="match status" value="1"/>
</dbReference>
<dbReference type="GO" id="GO:0008198">
    <property type="term" value="F:ferrous iron binding"/>
    <property type="evidence" value="ECO:0007669"/>
    <property type="project" value="InterPro"/>
</dbReference>
<dbReference type="GeneID" id="19197211"/>
<keyword evidence="8" id="KW-0408">Iron</keyword>
<protein>
    <recommendedName>
        <fullName evidence="10">VOC domain-containing protein</fullName>
    </recommendedName>
</protein>
<dbReference type="PANTHER" id="PTHR21366:SF14">
    <property type="entry name" value="GLYOXALASE DOMAIN-CONTAINING PROTEIN 5"/>
    <property type="match status" value="1"/>
</dbReference>
<comment type="cofactor">
    <cofactor evidence="1">
        <name>Fe(2+)</name>
        <dbReference type="ChEBI" id="CHEBI:29033"/>
    </cofactor>
</comment>
<proteinExistence type="inferred from homology"/>
<name>W9VYD6_9EURO</name>
<evidence type="ECO:0000313" key="11">
    <source>
        <dbReference type="EMBL" id="EXJ57735.1"/>
    </source>
</evidence>
<dbReference type="GO" id="GO:0051213">
    <property type="term" value="F:dioxygenase activity"/>
    <property type="evidence" value="ECO:0007669"/>
    <property type="project" value="UniProtKB-KW"/>
</dbReference>
<keyword evidence="12" id="KW-1185">Reference proteome</keyword>
<feature type="compositionally biased region" description="Pro residues" evidence="9">
    <location>
        <begin position="187"/>
        <end position="197"/>
    </location>
</feature>
<feature type="domain" description="VOC" evidence="10">
    <location>
        <begin position="17"/>
        <end position="134"/>
    </location>
</feature>
<dbReference type="InterPro" id="IPR004360">
    <property type="entry name" value="Glyas_Fos-R_dOase_dom"/>
</dbReference>
<dbReference type="InterPro" id="IPR037523">
    <property type="entry name" value="VOC_core"/>
</dbReference>
<organism evidence="11 12">
    <name type="scientific">Cladophialophora psammophila CBS 110553</name>
    <dbReference type="NCBI Taxonomy" id="1182543"/>
    <lineage>
        <taxon>Eukaryota</taxon>
        <taxon>Fungi</taxon>
        <taxon>Dikarya</taxon>
        <taxon>Ascomycota</taxon>
        <taxon>Pezizomycotina</taxon>
        <taxon>Eurotiomycetes</taxon>
        <taxon>Chaetothyriomycetidae</taxon>
        <taxon>Chaetothyriales</taxon>
        <taxon>Herpotrichiellaceae</taxon>
        <taxon>Cladophialophora</taxon>
    </lineage>
</organism>
<keyword evidence="4" id="KW-0479">Metal-binding</keyword>
<dbReference type="InterPro" id="IPR000486">
    <property type="entry name" value="Xdiol_ring_cleave_dOase_1/2"/>
</dbReference>
<dbReference type="Gene3D" id="3.10.180.10">
    <property type="entry name" value="2,3-Dihydroxybiphenyl 1,2-Dioxygenase, domain 1"/>
    <property type="match status" value="1"/>
</dbReference>
<accession>W9VYD6</accession>
<dbReference type="RefSeq" id="XP_007751284.1">
    <property type="nucleotide sequence ID" value="XM_007753094.1"/>
</dbReference>
<dbReference type="PROSITE" id="PS51819">
    <property type="entry name" value="VOC"/>
    <property type="match status" value="1"/>
</dbReference>
<dbReference type="HOGENOM" id="CLU_098384_0_0_1"/>
<keyword evidence="5" id="KW-0058">Aromatic hydrocarbons catabolism</keyword>
<evidence type="ECO:0000256" key="4">
    <source>
        <dbReference type="ARBA" id="ARBA00022723"/>
    </source>
</evidence>
<evidence type="ECO:0000259" key="10">
    <source>
        <dbReference type="PROSITE" id="PS51819"/>
    </source>
</evidence>
<dbReference type="OrthoDB" id="5371818at2759"/>
<dbReference type="PROSITE" id="PS00082">
    <property type="entry name" value="EXTRADIOL_DIOXYGENAS"/>
    <property type="match status" value="1"/>
</dbReference>
<evidence type="ECO:0000256" key="3">
    <source>
        <dbReference type="ARBA" id="ARBA00010363"/>
    </source>
</evidence>
<dbReference type="AlphaFoldDB" id="W9VYD6"/>
<dbReference type="InterPro" id="IPR029068">
    <property type="entry name" value="Glyas_Bleomycin-R_OHBP_Dase"/>
</dbReference>
<dbReference type="SUPFAM" id="SSF54593">
    <property type="entry name" value="Glyoxalase/Bleomycin resistance protein/Dihydroxybiphenyl dioxygenase"/>
    <property type="match status" value="1"/>
</dbReference>
<reference evidence="11 12" key="1">
    <citation type="submission" date="2013-03" db="EMBL/GenBank/DDBJ databases">
        <title>The Genome Sequence of Cladophialophora psammophila CBS 110553.</title>
        <authorList>
            <consortium name="The Broad Institute Genomics Platform"/>
            <person name="Cuomo C."/>
            <person name="de Hoog S."/>
            <person name="Gorbushina A."/>
            <person name="Walker B."/>
            <person name="Young S.K."/>
            <person name="Zeng Q."/>
            <person name="Gargeya S."/>
            <person name="Fitzgerald M."/>
            <person name="Haas B."/>
            <person name="Abouelleil A."/>
            <person name="Allen A.W."/>
            <person name="Alvarado L."/>
            <person name="Arachchi H.M."/>
            <person name="Berlin A.M."/>
            <person name="Chapman S.B."/>
            <person name="Gainer-Dewar J."/>
            <person name="Goldberg J."/>
            <person name="Griggs A."/>
            <person name="Gujja S."/>
            <person name="Hansen M."/>
            <person name="Howarth C."/>
            <person name="Imamovic A."/>
            <person name="Ireland A."/>
            <person name="Larimer J."/>
            <person name="McCowan C."/>
            <person name="Murphy C."/>
            <person name="Pearson M."/>
            <person name="Poon T.W."/>
            <person name="Priest M."/>
            <person name="Roberts A."/>
            <person name="Saif S."/>
            <person name="Shea T."/>
            <person name="Sisk P."/>
            <person name="Sykes S."/>
            <person name="Wortman J."/>
            <person name="Nusbaum C."/>
            <person name="Birren B."/>
        </authorList>
    </citation>
    <scope>NUCLEOTIDE SEQUENCE [LARGE SCALE GENOMIC DNA]</scope>
    <source>
        <strain evidence="11 12">CBS 110553</strain>
    </source>
</reference>
<evidence type="ECO:0000256" key="9">
    <source>
        <dbReference type="SAM" id="MobiDB-lite"/>
    </source>
</evidence>
<evidence type="ECO:0000256" key="7">
    <source>
        <dbReference type="ARBA" id="ARBA00023002"/>
    </source>
</evidence>
<gene>
    <name evidence="11" type="ORF">A1O5_12525</name>
</gene>
<evidence type="ECO:0000256" key="6">
    <source>
        <dbReference type="ARBA" id="ARBA00022964"/>
    </source>
</evidence>
<comment type="caution">
    <text evidence="11">The sequence shown here is derived from an EMBL/GenBank/DDBJ whole genome shotgun (WGS) entry which is preliminary data.</text>
</comment>
<dbReference type="InterPro" id="IPR050383">
    <property type="entry name" value="GlyoxalaseI/FosfomycinResist"/>
</dbReference>
<feature type="region of interest" description="Disordered" evidence="9">
    <location>
        <begin position="171"/>
        <end position="197"/>
    </location>
</feature>
<keyword evidence="7" id="KW-0560">Oxidoreductase</keyword>
<dbReference type="EMBL" id="AMGX01000034">
    <property type="protein sequence ID" value="EXJ57735.1"/>
    <property type="molecule type" value="Genomic_DNA"/>
</dbReference>
<keyword evidence="6" id="KW-0223">Dioxygenase</keyword>
<comment type="similarity">
    <text evidence="3">Belongs to the glyoxalase I family.</text>
</comment>
<evidence type="ECO:0000256" key="2">
    <source>
        <dbReference type="ARBA" id="ARBA00008784"/>
    </source>
</evidence>